<proteinExistence type="predicted"/>
<dbReference type="Gramene" id="Kaladp0058s0577.1.v1.1">
    <property type="protein sequence ID" value="Kaladp0058s0577.1.v1.1.CDS.1"/>
    <property type="gene ID" value="Kaladp0058s0577.v1.1"/>
</dbReference>
<name>A0A7N0U9I5_KALFE</name>
<reference evidence="1" key="1">
    <citation type="submission" date="2021-01" db="UniProtKB">
        <authorList>
            <consortium name="EnsemblPlants"/>
        </authorList>
    </citation>
    <scope>IDENTIFICATION</scope>
</reference>
<dbReference type="EnsemblPlants" id="Kaladp0058s0577.1.v1.1">
    <property type="protein sequence ID" value="Kaladp0058s0577.1.v1.1.CDS.1"/>
    <property type="gene ID" value="Kaladp0058s0577.v1.1"/>
</dbReference>
<sequence>MGGLHYLLTPPKSNPSIQSLVSLNSQLLSQSSTLWHMRLGHDLSCIHHIFQLHINNNHSPEPCGTC</sequence>
<protein>
    <submittedName>
        <fullName evidence="1">Uncharacterized protein</fullName>
    </submittedName>
</protein>
<keyword evidence="2" id="KW-1185">Reference proteome</keyword>
<evidence type="ECO:0000313" key="1">
    <source>
        <dbReference type="EnsemblPlants" id="Kaladp0058s0577.1.v1.1.CDS.1"/>
    </source>
</evidence>
<evidence type="ECO:0000313" key="2">
    <source>
        <dbReference type="Proteomes" id="UP000594263"/>
    </source>
</evidence>
<dbReference type="Proteomes" id="UP000594263">
    <property type="component" value="Unplaced"/>
</dbReference>
<dbReference type="AlphaFoldDB" id="A0A7N0U9I5"/>
<organism evidence="1 2">
    <name type="scientific">Kalanchoe fedtschenkoi</name>
    <name type="common">Lavender scallops</name>
    <name type="synonym">South American air plant</name>
    <dbReference type="NCBI Taxonomy" id="63787"/>
    <lineage>
        <taxon>Eukaryota</taxon>
        <taxon>Viridiplantae</taxon>
        <taxon>Streptophyta</taxon>
        <taxon>Embryophyta</taxon>
        <taxon>Tracheophyta</taxon>
        <taxon>Spermatophyta</taxon>
        <taxon>Magnoliopsida</taxon>
        <taxon>eudicotyledons</taxon>
        <taxon>Gunneridae</taxon>
        <taxon>Pentapetalae</taxon>
        <taxon>Saxifragales</taxon>
        <taxon>Crassulaceae</taxon>
        <taxon>Kalanchoe</taxon>
    </lineage>
</organism>
<accession>A0A7N0U9I5</accession>